<evidence type="ECO:0000256" key="3">
    <source>
        <dbReference type="ARBA" id="ARBA00004173"/>
    </source>
</evidence>
<evidence type="ECO:0000256" key="9">
    <source>
        <dbReference type="ARBA" id="ARBA00022801"/>
    </source>
</evidence>
<comment type="similarity">
    <text evidence="4">Belongs to the PPR family. P subfamily.</text>
</comment>
<evidence type="ECO:0000256" key="7">
    <source>
        <dbReference type="ARBA" id="ARBA00022722"/>
    </source>
</evidence>
<protein>
    <recommendedName>
        <fullName evidence="5">ribonuclease P</fullName>
        <ecNumber evidence="5">3.1.26.5</ecNumber>
    </recommendedName>
</protein>
<feature type="domain" description="PRORP" evidence="14">
    <location>
        <begin position="220"/>
        <end position="446"/>
    </location>
</feature>
<evidence type="ECO:0000256" key="11">
    <source>
        <dbReference type="ARBA" id="ARBA00022842"/>
    </source>
</evidence>
<dbReference type="Pfam" id="PF16953">
    <property type="entry name" value="PRORP"/>
    <property type="match status" value="2"/>
</dbReference>
<gene>
    <name evidence="15" type="ORF">pdam_00009553</name>
</gene>
<dbReference type="STRING" id="46731.A0A3M6UR28"/>
<evidence type="ECO:0000256" key="10">
    <source>
        <dbReference type="ARBA" id="ARBA00022833"/>
    </source>
</evidence>
<dbReference type="AlphaFoldDB" id="A0A3M6UR28"/>
<dbReference type="InterPro" id="IPR031595">
    <property type="entry name" value="PRORP_C"/>
</dbReference>
<keyword evidence="10" id="KW-0862">Zinc</keyword>
<sequence length="969" mass="112400">MRLRYITPLWRGGYVSTCSFQRTFLSSEAPHYGKTLENGQNLDSETKENGNGDIIGAVKLFEAIKHYTKSSNIQNKTKLLKSYCDWGLYEQAMKIVRSIVNLKVYDTDAYDLVITSMATRRQIGKAIQVFEEKLKRQQHFPTKVYLSEYVTEMIELLLNPENLIIKGEVFDEHRHTRTSQIVFRYLEQNGERLPLRLIRAIHSWLMHDPNNYWTWQNCTISEAGKCSFCGNMLINRLPLEDVRQLKFEILRLFEIPQKSTFKLNDISLEDQMYQEIQELKMFVKEKGPFDVIIDGLNVLCTESKFKLSSHRLLEMVNHFAIQQKNVMVVLSKKELENRKATRALKTTNCAVFMSSFGNDDLYLLYAAAMSGLRYVEVVTNDKLRDHRLLFPAEVGWIFSRWTRLNRVSFTKGGKGKLQFFRDRVDPVVQYNGNSWHFPVANEAWRCSRRSKRLGTFSCFIQREPGMIRLRCRTSRKRACVASTCLLFRSFLCSKASTSVHTHGNGQNVETETTMKHYIKTGKVTDAVRLFEESRNGGKSWKIDGCYSWLLHLFVQHNEHEAVDKLYEDIKRNAIFIGEGAKFSMIKSYSNRGLFDLAVGMLHAIVERNIAHHTRHYDYIITSMAKRGQSRRALRVFEEKLERLENFGINENMSAPIKDMIELLLNPKSLPVKENDHGKEGKVDTNHHKKMSNMVFSYLQQTGERLPVKLLVAVRSWLNHDPVYHWKWKYSRISEVGTCSSCGNQLMSGILPGDIQQLERELIKLSNSPQLVISKVAGENLDKKIQKELEELKSFIQRRGPFDVVIDGMNVAAYGSGANMSFSTDRLVATAHHFAAQQKKVLVIVNKVWRTSVYKLEDVCAVFRNKFKNDDLYVLYAAAFSGMQQVEVVTNDRLRDHRLLLPSNVWWTYLRWTRLNCVSFTVNERGKLEFFRQKVDPVVQRSGSSWHFPVEDRSWRCATKSGIKRSQIKN</sequence>
<reference evidence="15 16" key="1">
    <citation type="journal article" date="2018" name="Sci. Rep.">
        <title>Comparative analysis of the Pocillopora damicornis genome highlights role of immune system in coral evolution.</title>
        <authorList>
            <person name="Cunning R."/>
            <person name="Bay R.A."/>
            <person name="Gillette P."/>
            <person name="Baker A.C."/>
            <person name="Traylor-Knowles N."/>
        </authorList>
    </citation>
    <scope>NUCLEOTIDE SEQUENCE [LARGE SCALE GENOMIC DNA]</scope>
    <source>
        <strain evidence="15">RSMAS</strain>
        <tissue evidence="15">Whole animal</tissue>
    </source>
</reference>
<keyword evidence="8" id="KW-0479">Metal-binding</keyword>
<evidence type="ECO:0000259" key="14">
    <source>
        <dbReference type="Pfam" id="PF16953"/>
    </source>
</evidence>
<keyword evidence="16" id="KW-1185">Reference proteome</keyword>
<keyword evidence="6" id="KW-0819">tRNA processing</keyword>
<evidence type="ECO:0000313" key="15">
    <source>
        <dbReference type="EMBL" id="RMX55808.1"/>
    </source>
</evidence>
<dbReference type="Proteomes" id="UP000275408">
    <property type="component" value="Unassembled WGS sequence"/>
</dbReference>
<keyword evidence="9" id="KW-0378">Hydrolase</keyword>
<evidence type="ECO:0000256" key="1">
    <source>
        <dbReference type="ARBA" id="ARBA00000928"/>
    </source>
</evidence>
<dbReference type="EC" id="3.1.26.5" evidence="5"/>
<dbReference type="InterPro" id="IPR011990">
    <property type="entry name" value="TPR-like_helical_dom_sf"/>
</dbReference>
<comment type="catalytic activity">
    <reaction evidence="1">
        <text>Endonucleolytic cleavage of RNA, removing 5'-extranucleotides from tRNA precursor.</text>
        <dbReference type="EC" id="3.1.26.5"/>
    </reaction>
</comment>
<dbReference type="GO" id="GO:0001682">
    <property type="term" value="P:tRNA 5'-leader removal"/>
    <property type="evidence" value="ECO:0007669"/>
    <property type="project" value="TreeGrafter"/>
</dbReference>
<dbReference type="Pfam" id="PF01535">
    <property type="entry name" value="PPR"/>
    <property type="match status" value="1"/>
</dbReference>
<dbReference type="InterPro" id="IPR002885">
    <property type="entry name" value="PPR_rpt"/>
</dbReference>
<keyword evidence="7" id="KW-0540">Nuclease</keyword>
<proteinExistence type="inferred from homology"/>
<dbReference type="OrthoDB" id="46913at2759"/>
<organism evidence="15 16">
    <name type="scientific">Pocillopora damicornis</name>
    <name type="common">Cauliflower coral</name>
    <name type="synonym">Millepora damicornis</name>
    <dbReference type="NCBI Taxonomy" id="46731"/>
    <lineage>
        <taxon>Eukaryota</taxon>
        <taxon>Metazoa</taxon>
        <taxon>Cnidaria</taxon>
        <taxon>Anthozoa</taxon>
        <taxon>Hexacorallia</taxon>
        <taxon>Scleractinia</taxon>
        <taxon>Astrocoeniina</taxon>
        <taxon>Pocilloporidae</taxon>
        <taxon>Pocillopora</taxon>
    </lineage>
</organism>
<evidence type="ECO:0000256" key="12">
    <source>
        <dbReference type="ARBA" id="ARBA00022946"/>
    </source>
</evidence>
<evidence type="ECO:0000313" key="16">
    <source>
        <dbReference type="Proteomes" id="UP000275408"/>
    </source>
</evidence>
<dbReference type="Gene3D" id="1.25.40.10">
    <property type="entry name" value="Tetratricopeptide repeat domain"/>
    <property type="match status" value="2"/>
</dbReference>
<evidence type="ECO:0000256" key="8">
    <source>
        <dbReference type="ARBA" id="ARBA00022723"/>
    </source>
</evidence>
<evidence type="ECO:0000256" key="2">
    <source>
        <dbReference type="ARBA" id="ARBA00001946"/>
    </source>
</evidence>
<dbReference type="PANTHER" id="PTHR13547:SF1">
    <property type="entry name" value="MITOCHONDRIAL RIBONUCLEASE P CATALYTIC SUBUNIT"/>
    <property type="match status" value="1"/>
</dbReference>
<dbReference type="GO" id="GO:0030678">
    <property type="term" value="C:mitochondrial ribonuclease P complex"/>
    <property type="evidence" value="ECO:0007669"/>
    <property type="project" value="TreeGrafter"/>
</dbReference>
<keyword evidence="12" id="KW-0809">Transit peptide</keyword>
<dbReference type="Gene3D" id="3.40.50.11980">
    <property type="match status" value="2"/>
</dbReference>
<evidence type="ECO:0000256" key="4">
    <source>
        <dbReference type="ARBA" id="ARBA00007626"/>
    </source>
</evidence>
<dbReference type="EMBL" id="RCHS01000997">
    <property type="protein sequence ID" value="RMX55808.1"/>
    <property type="molecule type" value="Genomic_DNA"/>
</dbReference>
<keyword evidence="13" id="KW-0496">Mitochondrion</keyword>
<dbReference type="GO" id="GO:0046872">
    <property type="term" value="F:metal ion binding"/>
    <property type="evidence" value="ECO:0007669"/>
    <property type="project" value="UniProtKB-KW"/>
</dbReference>
<name>A0A3M6UR28_POCDA</name>
<dbReference type="GO" id="GO:0004526">
    <property type="term" value="F:ribonuclease P activity"/>
    <property type="evidence" value="ECO:0007669"/>
    <property type="project" value="UniProtKB-EC"/>
</dbReference>
<accession>A0A3M6UR28</accession>
<evidence type="ECO:0000256" key="5">
    <source>
        <dbReference type="ARBA" id="ARBA00012179"/>
    </source>
</evidence>
<dbReference type="GO" id="GO:0097745">
    <property type="term" value="P:mitochondrial tRNA 5'-end processing"/>
    <property type="evidence" value="ECO:0007669"/>
    <property type="project" value="TreeGrafter"/>
</dbReference>
<comment type="caution">
    <text evidence="15">The sequence shown here is derived from an EMBL/GenBank/DDBJ whole genome shotgun (WGS) entry which is preliminary data.</text>
</comment>
<comment type="subcellular location">
    <subcellularLocation>
        <location evidence="3">Mitochondrion</location>
    </subcellularLocation>
</comment>
<comment type="cofactor">
    <cofactor evidence="2">
        <name>Mg(2+)</name>
        <dbReference type="ChEBI" id="CHEBI:18420"/>
    </cofactor>
</comment>
<feature type="domain" description="PRORP" evidence="14">
    <location>
        <begin position="732"/>
        <end position="952"/>
    </location>
</feature>
<evidence type="ECO:0000256" key="6">
    <source>
        <dbReference type="ARBA" id="ARBA00022694"/>
    </source>
</evidence>
<dbReference type="PANTHER" id="PTHR13547">
    <property type="match status" value="1"/>
</dbReference>
<evidence type="ECO:0000256" key="13">
    <source>
        <dbReference type="ARBA" id="ARBA00023128"/>
    </source>
</evidence>
<keyword evidence="11" id="KW-0460">Magnesium</keyword>